<sequence>MDANVKFWDRGRPSAWIHYLRGHTRPVSAVRFSYGTTGLCANGSGPGSKVRYGSIGPWARQQQLPWRRLGMVAGGSCAALLLLGLSRRHAAACGCGACCWLPGHAGGVYTAEGGRHWVNTVAVGQPPPPAPPQLPLTVPRNHQPHKSATTPRGTASAKRQ</sequence>
<keyword evidence="3" id="KW-1185">Reference proteome</keyword>
<dbReference type="Gramene" id="PNW84310">
    <property type="protein sequence ID" value="PNW84310"/>
    <property type="gene ID" value="CHLRE_04g229226v5"/>
</dbReference>
<reference evidence="2 3" key="1">
    <citation type="journal article" date="2007" name="Science">
        <title>The Chlamydomonas genome reveals the evolution of key animal and plant functions.</title>
        <authorList>
            <person name="Merchant S.S."/>
            <person name="Prochnik S.E."/>
            <person name="Vallon O."/>
            <person name="Harris E.H."/>
            <person name="Karpowicz S.J."/>
            <person name="Witman G.B."/>
            <person name="Terry A."/>
            <person name="Salamov A."/>
            <person name="Fritz-Laylin L.K."/>
            <person name="Marechal-Drouard L."/>
            <person name="Marshall W.F."/>
            <person name="Qu L.H."/>
            <person name="Nelson D.R."/>
            <person name="Sanderfoot A.A."/>
            <person name="Spalding M.H."/>
            <person name="Kapitonov V.V."/>
            <person name="Ren Q."/>
            <person name="Ferris P."/>
            <person name="Lindquist E."/>
            <person name="Shapiro H."/>
            <person name="Lucas S.M."/>
            <person name="Grimwood J."/>
            <person name="Schmutz J."/>
            <person name="Cardol P."/>
            <person name="Cerutti H."/>
            <person name="Chanfreau G."/>
            <person name="Chen C.L."/>
            <person name="Cognat V."/>
            <person name="Croft M.T."/>
            <person name="Dent R."/>
            <person name="Dutcher S."/>
            <person name="Fernandez E."/>
            <person name="Fukuzawa H."/>
            <person name="Gonzalez-Ballester D."/>
            <person name="Gonzalez-Halphen D."/>
            <person name="Hallmann A."/>
            <person name="Hanikenne M."/>
            <person name="Hippler M."/>
            <person name="Inwood W."/>
            <person name="Jabbari K."/>
            <person name="Kalanon M."/>
            <person name="Kuras R."/>
            <person name="Lefebvre P.A."/>
            <person name="Lemaire S.D."/>
            <person name="Lobanov A.V."/>
            <person name="Lohr M."/>
            <person name="Manuell A."/>
            <person name="Meier I."/>
            <person name="Mets L."/>
            <person name="Mittag M."/>
            <person name="Mittelmeier T."/>
            <person name="Moroney J.V."/>
            <person name="Moseley J."/>
            <person name="Napoli C."/>
            <person name="Nedelcu A.M."/>
            <person name="Niyogi K."/>
            <person name="Novoselov S.V."/>
            <person name="Paulsen I.T."/>
            <person name="Pazour G."/>
            <person name="Purton S."/>
            <person name="Ral J.P."/>
            <person name="Riano-Pachon D.M."/>
            <person name="Riekhof W."/>
            <person name="Rymarquis L."/>
            <person name="Schroda M."/>
            <person name="Stern D."/>
            <person name="Umen J."/>
            <person name="Willows R."/>
            <person name="Wilson N."/>
            <person name="Zimmer S.L."/>
            <person name="Allmer J."/>
            <person name="Balk J."/>
            <person name="Bisova K."/>
            <person name="Chen C.J."/>
            <person name="Elias M."/>
            <person name="Gendler K."/>
            <person name="Hauser C."/>
            <person name="Lamb M.R."/>
            <person name="Ledford H."/>
            <person name="Long J.C."/>
            <person name="Minagawa J."/>
            <person name="Page M.D."/>
            <person name="Pan J."/>
            <person name="Pootakham W."/>
            <person name="Roje S."/>
            <person name="Rose A."/>
            <person name="Stahlberg E."/>
            <person name="Terauchi A.M."/>
            <person name="Yang P."/>
            <person name="Ball S."/>
            <person name="Bowler C."/>
            <person name="Dieckmann C.L."/>
            <person name="Gladyshev V.N."/>
            <person name="Green P."/>
            <person name="Jorgensen R."/>
            <person name="Mayfield S."/>
            <person name="Mueller-Roeber B."/>
            <person name="Rajamani S."/>
            <person name="Sayre R.T."/>
            <person name="Brokstein P."/>
            <person name="Dubchak I."/>
            <person name="Goodstein D."/>
            <person name="Hornick L."/>
            <person name="Huang Y.W."/>
            <person name="Jhaveri J."/>
            <person name="Luo Y."/>
            <person name="Martinez D."/>
            <person name="Ngau W.C."/>
            <person name="Otillar B."/>
            <person name="Poliakov A."/>
            <person name="Porter A."/>
            <person name="Szajkowski L."/>
            <person name="Werner G."/>
            <person name="Zhou K."/>
            <person name="Grigoriev I.V."/>
            <person name="Rokhsar D.S."/>
            <person name="Grossman A.R."/>
        </authorList>
    </citation>
    <scope>NUCLEOTIDE SEQUENCE [LARGE SCALE GENOMIC DNA]</scope>
    <source>
        <strain evidence="3">CC-503</strain>
        <strain evidence="2">CC-503 cw92 mt+</strain>
    </source>
</reference>
<dbReference type="GeneID" id="5717829"/>
<dbReference type="AlphaFoldDB" id="A0A2K3DUU1"/>
<evidence type="ECO:0000313" key="3">
    <source>
        <dbReference type="Proteomes" id="UP000006906"/>
    </source>
</evidence>
<gene>
    <name evidence="2" type="ORF">CHLRE_04g229226v5</name>
</gene>
<evidence type="ECO:0000256" key="1">
    <source>
        <dbReference type="SAM" id="MobiDB-lite"/>
    </source>
</evidence>
<dbReference type="RefSeq" id="XP_042925426.1">
    <property type="nucleotide sequence ID" value="XM_043062073.1"/>
</dbReference>
<dbReference type="KEGG" id="cre:CHLRE_04g229226v5"/>
<protein>
    <submittedName>
        <fullName evidence="2">Uncharacterized protein</fullName>
    </submittedName>
</protein>
<dbReference type="PaxDb" id="3055-EDP04301"/>
<dbReference type="ExpressionAtlas" id="A0A2K3DUU1">
    <property type="expression patterns" value="baseline"/>
</dbReference>
<dbReference type="Proteomes" id="UP000006906">
    <property type="component" value="Chromosome 4"/>
</dbReference>
<dbReference type="RefSeq" id="XP_042925425.1">
    <property type="nucleotide sequence ID" value="XM_043062074.1"/>
</dbReference>
<evidence type="ECO:0000313" key="2">
    <source>
        <dbReference type="EMBL" id="PNW84310.1"/>
    </source>
</evidence>
<dbReference type="EMBL" id="CM008965">
    <property type="protein sequence ID" value="PNW84309.1"/>
    <property type="molecule type" value="Genomic_DNA"/>
</dbReference>
<organism evidence="2 3">
    <name type="scientific">Chlamydomonas reinhardtii</name>
    <name type="common">Chlamydomonas smithii</name>
    <dbReference type="NCBI Taxonomy" id="3055"/>
    <lineage>
        <taxon>Eukaryota</taxon>
        <taxon>Viridiplantae</taxon>
        <taxon>Chlorophyta</taxon>
        <taxon>core chlorophytes</taxon>
        <taxon>Chlorophyceae</taxon>
        <taxon>CS clade</taxon>
        <taxon>Chlamydomonadales</taxon>
        <taxon>Chlamydomonadaceae</taxon>
        <taxon>Chlamydomonas</taxon>
    </lineage>
</organism>
<dbReference type="Gramene" id="PNW84309">
    <property type="protein sequence ID" value="PNW84309"/>
    <property type="gene ID" value="CHLRE_04g229226v5"/>
</dbReference>
<feature type="compositionally biased region" description="Pro residues" evidence="1">
    <location>
        <begin position="125"/>
        <end position="134"/>
    </location>
</feature>
<reference evidence="2" key="2">
    <citation type="submission" date="2017-07" db="EMBL/GenBank/DDBJ databases">
        <title>WGS assembly of Chlamydomonas reinhardtii.</title>
        <authorList>
            <consortium name="Chlamydomonas Annotation Team"/>
            <consortium name="JGI Annotation Team"/>
            <person name="Merchant S.S."/>
            <person name="Prochnik S.E."/>
            <person name="Vallon O."/>
            <person name="Harris E.H."/>
            <person name="Karpowicz S.J."/>
            <person name="Witman G.B."/>
            <person name="Terry A."/>
            <person name="Salamov A."/>
            <person name="Fritz-Laylin L.K."/>
            <person name="Marechal-Drouard L."/>
            <person name="Marshall W.F."/>
            <person name="Qu L.H."/>
            <person name="Nelson D.R."/>
            <person name="Sanderfoot A.A."/>
            <person name="Spalding M.H."/>
            <person name="Kapitonov V.V."/>
            <person name="Ren Q."/>
            <person name="Ferris P."/>
            <person name="Lindquist E."/>
            <person name="Shapiro H."/>
            <person name="Lucas S.M."/>
            <person name="Grimwood J."/>
            <person name="Schmutz J."/>
            <person name="Grigoriev I.V."/>
            <person name="Rokhsar D.S."/>
        </authorList>
    </citation>
    <scope>NUCLEOTIDE SEQUENCE</scope>
    <source>
        <strain evidence="2">CC-503 cw92 mt+</strain>
    </source>
</reference>
<dbReference type="EMBL" id="CM008965">
    <property type="protein sequence ID" value="PNW84310.1"/>
    <property type="molecule type" value="Genomic_DNA"/>
</dbReference>
<accession>A0A2K3DUU1</accession>
<dbReference type="OrthoDB" id="361494at2759"/>
<name>A0A2K3DUU1_CHLRE</name>
<feature type="region of interest" description="Disordered" evidence="1">
    <location>
        <begin position="125"/>
        <end position="160"/>
    </location>
</feature>
<proteinExistence type="predicted"/>